<dbReference type="Proteomes" id="UP000037387">
    <property type="component" value="Unassembled WGS sequence"/>
</dbReference>
<feature type="region of interest" description="Disordered" evidence="1">
    <location>
        <begin position="1"/>
        <end position="107"/>
    </location>
</feature>
<keyword evidence="3" id="KW-1185">Reference proteome</keyword>
<evidence type="ECO:0000313" key="2">
    <source>
        <dbReference type="EMBL" id="KON73757.1"/>
    </source>
</evidence>
<evidence type="ECO:0000313" key="3">
    <source>
        <dbReference type="Proteomes" id="UP000037387"/>
    </source>
</evidence>
<reference evidence="2 3" key="1">
    <citation type="journal article" date="2015" name="Sci. Rep.">
        <title>Functional and structural properties of a novel cellulosome-like multienzyme complex: efficient glycoside hydrolysis of water-insoluble 7-xylosyl-10-deacetylpaclitaxel.</title>
        <authorList>
            <person name="Dou T.Y."/>
            <person name="Luan H.W."/>
            <person name="Ge G.B."/>
            <person name="Dong M.M."/>
            <person name="Zou H.F."/>
            <person name="He Y.Q."/>
            <person name="Cui P."/>
            <person name="Wang J.Y."/>
            <person name="Hao D.C."/>
            <person name="Yang S.L."/>
            <person name="Yang L."/>
        </authorList>
    </citation>
    <scope>NUCLEOTIDE SEQUENCE [LARGE SCALE GENOMIC DNA]</scope>
    <source>
        <strain evidence="2 3">F16</strain>
    </source>
</reference>
<sequence length="107" mass="11456">MRPARRAPPRPATTPRRAPGPRPGTTRPRVPPAAGAGPRRASRRARCRGTRRSGRAGSRDGTNRAESSHEGKAGERQVNIRPTGDVRRRASPRGRTYRASGVSSAGT</sequence>
<accession>A0A0M0F8N9</accession>
<gene>
    <name evidence="2" type="ORF">M768_07985</name>
</gene>
<dbReference type="EMBL" id="ATNL01000007">
    <property type="protein sequence ID" value="KON73757.1"/>
    <property type="molecule type" value="Genomic_DNA"/>
</dbReference>
<feature type="compositionally biased region" description="Low complexity" evidence="1">
    <location>
        <begin position="13"/>
        <end position="39"/>
    </location>
</feature>
<feature type="compositionally biased region" description="Basic residues" evidence="1">
    <location>
        <begin position="40"/>
        <end position="54"/>
    </location>
</feature>
<comment type="caution">
    <text evidence="2">The sequence shown here is derived from an EMBL/GenBank/DDBJ whole genome shotgun (WGS) entry which is preliminary data.</text>
</comment>
<organism evidence="2 3">
    <name type="scientific">Cellulosimicrobium cellulans F16</name>
    <dbReference type="NCBI Taxonomy" id="1350482"/>
    <lineage>
        <taxon>Bacteria</taxon>
        <taxon>Bacillati</taxon>
        <taxon>Actinomycetota</taxon>
        <taxon>Actinomycetes</taxon>
        <taxon>Micrococcales</taxon>
        <taxon>Promicromonosporaceae</taxon>
        <taxon>Cellulosimicrobium</taxon>
    </lineage>
</organism>
<protein>
    <submittedName>
        <fullName evidence="2">Uncharacterized protein</fullName>
    </submittedName>
</protein>
<evidence type="ECO:0000256" key="1">
    <source>
        <dbReference type="SAM" id="MobiDB-lite"/>
    </source>
</evidence>
<name>A0A0M0F8N9_CELCE</name>
<feature type="compositionally biased region" description="Basic and acidic residues" evidence="1">
    <location>
        <begin position="57"/>
        <end position="75"/>
    </location>
</feature>
<dbReference type="AlphaFoldDB" id="A0A0M0F8N9"/>
<proteinExistence type="predicted"/>